<reference evidence="3" key="1">
    <citation type="journal article" date="2020" name="ISME J.">
        <title>Comparative genomics reveals insights into cyanobacterial evolution and habitat adaptation.</title>
        <authorList>
            <person name="Chen M.Y."/>
            <person name="Teng W.K."/>
            <person name="Zhao L."/>
            <person name="Hu C.X."/>
            <person name="Zhou Y.K."/>
            <person name="Han B.P."/>
            <person name="Song L.R."/>
            <person name="Shu W.S."/>
        </authorList>
    </citation>
    <scope>NUCLEOTIDE SEQUENCE [LARGE SCALE GENOMIC DNA]</scope>
    <source>
        <strain evidence="3">FACHB-251</strain>
    </source>
</reference>
<keyword evidence="3" id="KW-1185">Reference proteome</keyword>
<dbReference type="EMBL" id="JACJQU010000012">
    <property type="protein sequence ID" value="MBD2295468.1"/>
    <property type="molecule type" value="Genomic_DNA"/>
</dbReference>
<gene>
    <name evidence="2" type="ORF">H6G06_18825</name>
</gene>
<accession>A0A926WLR3</accession>
<keyword evidence="1" id="KW-0732">Signal</keyword>
<dbReference type="Proteomes" id="UP000662185">
    <property type="component" value="Unassembled WGS sequence"/>
</dbReference>
<evidence type="ECO:0000256" key="1">
    <source>
        <dbReference type="SAM" id="SignalP"/>
    </source>
</evidence>
<dbReference type="AlphaFoldDB" id="A0A926WLR3"/>
<proteinExistence type="predicted"/>
<feature type="signal peptide" evidence="1">
    <location>
        <begin position="1"/>
        <end position="27"/>
    </location>
</feature>
<sequence>MNIAKLIFLACHVFLASLLLVASPAHASTRWQAAPTSQMIVATSAQPMPELTAPILTQPNHQIVNQTGCGCSACVQANFHKLQGKLPAAGF</sequence>
<evidence type="ECO:0000313" key="3">
    <source>
        <dbReference type="Proteomes" id="UP000662185"/>
    </source>
</evidence>
<organism evidence="2 3">
    <name type="scientific">Anabaena sphaerica FACHB-251</name>
    <dbReference type="NCBI Taxonomy" id="2692883"/>
    <lineage>
        <taxon>Bacteria</taxon>
        <taxon>Bacillati</taxon>
        <taxon>Cyanobacteriota</taxon>
        <taxon>Cyanophyceae</taxon>
        <taxon>Nostocales</taxon>
        <taxon>Nostocaceae</taxon>
        <taxon>Anabaena</taxon>
    </lineage>
</organism>
<name>A0A926WLR3_9NOST</name>
<dbReference type="RefSeq" id="WP_190562865.1">
    <property type="nucleotide sequence ID" value="NZ_JACJQU010000012.1"/>
</dbReference>
<feature type="chain" id="PRO_5037403015" evidence="1">
    <location>
        <begin position="28"/>
        <end position="91"/>
    </location>
</feature>
<evidence type="ECO:0000313" key="2">
    <source>
        <dbReference type="EMBL" id="MBD2295468.1"/>
    </source>
</evidence>
<protein>
    <submittedName>
        <fullName evidence="2">Uncharacterized protein</fullName>
    </submittedName>
</protein>
<comment type="caution">
    <text evidence="2">The sequence shown here is derived from an EMBL/GenBank/DDBJ whole genome shotgun (WGS) entry which is preliminary data.</text>
</comment>